<keyword evidence="5 13" id="KW-0547">Nucleotide-binding</keyword>
<dbReference type="InterPro" id="IPR027417">
    <property type="entry name" value="P-loop_NTPase"/>
</dbReference>
<evidence type="ECO:0000256" key="3">
    <source>
        <dbReference type="ARBA" id="ARBA00022679"/>
    </source>
</evidence>
<evidence type="ECO:0000256" key="10">
    <source>
        <dbReference type="ARBA" id="ARBA00048113"/>
    </source>
</evidence>
<keyword evidence="4" id="KW-0479">Metal-binding</keyword>
<evidence type="ECO:0000313" key="15">
    <source>
        <dbReference type="EMBL" id="ACO11457.1"/>
    </source>
</evidence>
<dbReference type="FunFam" id="3.40.50.300:FF:001270">
    <property type="entry name" value="Thymidine kinase"/>
    <property type="match status" value="1"/>
</dbReference>
<evidence type="ECO:0000256" key="7">
    <source>
        <dbReference type="ARBA" id="ARBA00022833"/>
    </source>
</evidence>
<comment type="subunit">
    <text evidence="9">Homotetramer. Tetramerization from dimerization is induced by ATP and increases catalytic efficiency due to a high affinity for thymidine. Tetramerization is inhibited by phosphorylation at Ser-13. Interacts (via the KEN box) with FZR1.</text>
</comment>
<dbReference type="AlphaFoldDB" id="C1BR04"/>
<keyword evidence="3 13" id="KW-0808">Transferase</keyword>
<name>C1BR04_CALRO</name>
<evidence type="ECO:0000256" key="4">
    <source>
        <dbReference type="ARBA" id="ARBA00022723"/>
    </source>
</evidence>
<dbReference type="GO" id="GO:0005524">
    <property type="term" value="F:ATP binding"/>
    <property type="evidence" value="ECO:0007669"/>
    <property type="project" value="UniProtKB-KW"/>
</dbReference>
<feature type="binding site" evidence="12">
    <location>
        <position position="167"/>
    </location>
    <ligand>
        <name>substrate</name>
    </ligand>
</feature>
<dbReference type="GO" id="GO:0071897">
    <property type="term" value="P:DNA biosynthetic process"/>
    <property type="evidence" value="ECO:0007669"/>
    <property type="project" value="UniProtKB-KW"/>
</dbReference>
<evidence type="ECO:0000256" key="11">
    <source>
        <dbReference type="PIRSR" id="PIRSR035805-1"/>
    </source>
</evidence>
<evidence type="ECO:0000256" key="6">
    <source>
        <dbReference type="ARBA" id="ARBA00022777"/>
    </source>
</evidence>
<feature type="active site" description="Proton acceptor" evidence="11">
    <location>
        <position position="84"/>
    </location>
</feature>
<keyword evidence="6 13" id="KW-0418">Kinase</keyword>
<dbReference type="Gene3D" id="3.30.60.20">
    <property type="match status" value="1"/>
</dbReference>
<dbReference type="EC" id="2.7.1.21" evidence="13"/>
<sequence>MHCGQIQLIIGPMFSGKSTELIRRLRRLLCAKFKCLIVKYSKDDRYDENGIATHDRTTMDAVSCLTPESLAEKAEDFHVIGIDEGQFFPDIVPFAERMASQNKIVIIAALDSTFQRKGFPHILELIPLAERVTKFNSVCMKCFKEGSFNKRITQEMELEVIGGSESYVSVCRSCYYVDNNVVLSS</sequence>
<evidence type="ECO:0000256" key="5">
    <source>
        <dbReference type="ARBA" id="ARBA00022741"/>
    </source>
</evidence>
<keyword evidence="8 13" id="KW-0067">ATP-binding</keyword>
<gene>
    <name evidence="15" type="primary">KITH</name>
</gene>
<dbReference type="SUPFAM" id="SSF57716">
    <property type="entry name" value="Glucocorticoid receptor-like (DNA-binding domain)"/>
    <property type="match status" value="1"/>
</dbReference>
<evidence type="ECO:0000256" key="9">
    <source>
        <dbReference type="ARBA" id="ARBA00046642"/>
    </source>
</evidence>
<comment type="catalytic activity">
    <reaction evidence="10">
        <text>thymidine + ATP = dTMP + ADP + H(+)</text>
        <dbReference type="Rhea" id="RHEA:19129"/>
        <dbReference type="ChEBI" id="CHEBI:15378"/>
        <dbReference type="ChEBI" id="CHEBI:17748"/>
        <dbReference type="ChEBI" id="CHEBI:30616"/>
        <dbReference type="ChEBI" id="CHEBI:63528"/>
        <dbReference type="ChEBI" id="CHEBI:456216"/>
        <dbReference type="EC" id="2.7.1.21"/>
    </reaction>
    <physiologicalReaction direction="left-to-right" evidence="10">
        <dbReference type="Rhea" id="RHEA:19130"/>
    </physiologicalReaction>
</comment>
<dbReference type="PROSITE" id="PS00603">
    <property type="entry name" value="TK_CELLULAR_TYPE"/>
    <property type="match status" value="1"/>
</dbReference>
<dbReference type="EMBL" id="BT077033">
    <property type="protein sequence ID" value="ACO11457.1"/>
    <property type="molecule type" value="mRNA"/>
</dbReference>
<dbReference type="SUPFAM" id="SSF52540">
    <property type="entry name" value="P-loop containing nucleoside triphosphate hydrolases"/>
    <property type="match status" value="1"/>
</dbReference>
<keyword evidence="7" id="KW-0862">Zinc</keyword>
<dbReference type="PIRSF" id="PIRSF035805">
    <property type="entry name" value="TK_cell"/>
    <property type="match status" value="1"/>
</dbReference>
<evidence type="ECO:0000256" key="12">
    <source>
        <dbReference type="PIRSR" id="PIRSR035805-2"/>
    </source>
</evidence>
<evidence type="ECO:0000256" key="2">
    <source>
        <dbReference type="ARBA" id="ARBA00022634"/>
    </source>
</evidence>
<dbReference type="GO" id="GO:0046872">
    <property type="term" value="F:metal ion binding"/>
    <property type="evidence" value="ECO:0007669"/>
    <property type="project" value="UniProtKB-KW"/>
</dbReference>
<dbReference type="PANTHER" id="PTHR11441">
    <property type="entry name" value="THYMIDINE KINASE"/>
    <property type="match status" value="1"/>
</dbReference>
<dbReference type="Gene3D" id="3.40.50.300">
    <property type="entry name" value="P-loop containing nucleotide triphosphate hydrolases"/>
    <property type="match status" value="1"/>
</dbReference>
<dbReference type="PANTHER" id="PTHR11441:SF0">
    <property type="entry name" value="THYMIDINE KINASE, CYTOSOLIC"/>
    <property type="match status" value="1"/>
</dbReference>
<dbReference type="GO" id="GO:0042802">
    <property type="term" value="F:identical protein binding"/>
    <property type="evidence" value="ECO:0007669"/>
    <property type="project" value="UniProtKB-ARBA"/>
</dbReference>
<evidence type="ECO:0000256" key="13">
    <source>
        <dbReference type="RuleBase" id="RU000544"/>
    </source>
</evidence>
<dbReference type="InterPro" id="IPR001267">
    <property type="entry name" value="Thymidine_kinase"/>
</dbReference>
<dbReference type="Pfam" id="PF00265">
    <property type="entry name" value="TK"/>
    <property type="match status" value="1"/>
</dbReference>
<comment type="similarity">
    <text evidence="1 14">Belongs to the thymidine kinase family.</text>
</comment>
<dbReference type="InterPro" id="IPR020633">
    <property type="entry name" value="Thymidine_kinase_CS"/>
</dbReference>
<dbReference type="GO" id="GO:0046104">
    <property type="term" value="P:thymidine metabolic process"/>
    <property type="evidence" value="ECO:0007669"/>
    <property type="project" value="TreeGrafter"/>
</dbReference>
<evidence type="ECO:0000256" key="14">
    <source>
        <dbReference type="RuleBase" id="RU004165"/>
    </source>
</evidence>
<accession>C1BR04</accession>
<evidence type="ECO:0000256" key="8">
    <source>
        <dbReference type="ARBA" id="ARBA00022840"/>
    </source>
</evidence>
<evidence type="ECO:0000256" key="1">
    <source>
        <dbReference type="ARBA" id="ARBA00007587"/>
    </source>
</evidence>
<organism evidence="15">
    <name type="scientific">Caligus rogercresseyi</name>
    <name type="common">Sea louse</name>
    <dbReference type="NCBI Taxonomy" id="217165"/>
    <lineage>
        <taxon>Eukaryota</taxon>
        <taxon>Metazoa</taxon>
        <taxon>Ecdysozoa</taxon>
        <taxon>Arthropoda</taxon>
        <taxon>Crustacea</taxon>
        <taxon>Multicrustacea</taxon>
        <taxon>Hexanauplia</taxon>
        <taxon>Copepoda</taxon>
        <taxon>Siphonostomatoida</taxon>
        <taxon>Caligidae</taxon>
        <taxon>Caligus</taxon>
    </lineage>
</organism>
<keyword evidence="2 13" id="KW-0237">DNA synthesis</keyword>
<reference evidence="15" key="1">
    <citation type="submission" date="2009-03" db="EMBL/GenBank/DDBJ databases">
        <title>Caligus rogercresseyi ESTs and full-length cDNAs.</title>
        <authorList>
            <person name="Yasuike M."/>
            <person name="von Schalburg K."/>
            <person name="Cooper G."/>
            <person name="Leong J."/>
            <person name="Jones S.R.M."/>
            <person name="Koop B.F."/>
        </authorList>
    </citation>
    <scope>NUCLEOTIDE SEQUENCE</scope>
    <source>
        <tissue evidence="15">Whole tissue</tissue>
    </source>
</reference>
<proteinExistence type="evidence at transcript level"/>
<dbReference type="GO" id="GO:0004797">
    <property type="term" value="F:thymidine kinase activity"/>
    <property type="evidence" value="ECO:0007669"/>
    <property type="project" value="UniProtKB-EC"/>
</dbReference>
<protein>
    <recommendedName>
        <fullName evidence="13">Thymidine kinase</fullName>
        <ecNumber evidence="13">2.7.1.21</ecNumber>
    </recommendedName>
</protein>